<dbReference type="InterPro" id="IPR029149">
    <property type="entry name" value="Creatin/AminoP/Spt16_N"/>
</dbReference>
<reference evidence="3 4" key="1">
    <citation type="submission" date="2020-08" db="EMBL/GenBank/DDBJ databases">
        <title>Genomic Encyclopedia of Type Strains, Phase IV (KMG-IV): sequencing the most valuable type-strain genomes for metagenomic binning, comparative biology and taxonomic classification.</title>
        <authorList>
            <person name="Goeker M."/>
        </authorList>
    </citation>
    <scope>NUCLEOTIDE SEQUENCE [LARGE SCALE GENOMIC DNA]</scope>
    <source>
        <strain evidence="3 4">DSM 22071</strain>
    </source>
</reference>
<dbReference type="Pfam" id="PF01321">
    <property type="entry name" value="Creatinase_N"/>
    <property type="match status" value="1"/>
</dbReference>
<protein>
    <submittedName>
        <fullName evidence="3">Xaa-Pro aminopeptidase</fullName>
    </submittedName>
</protein>
<gene>
    <name evidence="3" type="ORF">HNR37_000613</name>
</gene>
<accession>A0A7W7Y3F1</accession>
<feature type="domain" description="Peptidase M24" evidence="1">
    <location>
        <begin position="145"/>
        <end position="378"/>
    </location>
</feature>
<dbReference type="Pfam" id="PF00557">
    <property type="entry name" value="Peptidase_M24"/>
    <property type="match status" value="1"/>
</dbReference>
<dbReference type="InterPro" id="IPR000994">
    <property type="entry name" value="Pept_M24"/>
</dbReference>
<dbReference type="EMBL" id="JACHID010000003">
    <property type="protein sequence ID" value="MBB5021304.1"/>
    <property type="molecule type" value="Genomic_DNA"/>
</dbReference>
<keyword evidence="3" id="KW-0645">Protease</keyword>
<evidence type="ECO:0000259" key="1">
    <source>
        <dbReference type="Pfam" id="PF00557"/>
    </source>
</evidence>
<dbReference type="InterPro" id="IPR050659">
    <property type="entry name" value="Peptidase_M24B"/>
</dbReference>
<proteinExistence type="predicted"/>
<dbReference type="RefSeq" id="WP_183729767.1">
    <property type="nucleotide sequence ID" value="NZ_JACHID010000003.1"/>
</dbReference>
<evidence type="ECO:0000313" key="4">
    <source>
        <dbReference type="Proteomes" id="UP000528322"/>
    </source>
</evidence>
<evidence type="ECO:0000313" key="3">
    <source>
        <dbReference type="EMBL" id="MBB5021304.1"/>
    </source>
</evidence>
<keyword evidence="3" id="KW-0378">Hydrolase</keyword>
<keyword evidence="4" id="KW-1185">Reference proteome</keyword>
<dbReference type="AlphaFoldDB" id="A0A7W7Y3F1"/>
<dbReference type="Proteomes" id="UP000528322">
    <property type="component" value="Unassembled WGS sequence"/>
</dbReference>
<dbReference type="SUPFAM" id="SSF55920">
    <property type="entry name" value="Creatinase/aminopeptidase"/>
    <property type="match status" value="1"/>
</dbReference>
<organism evidence="3 4">
    <name type="scientific">Desulfurispira natronophila</name>
    <dbReference type="NCBI Taxonomy" id="682562"/>
    <lineage>
        <taxon>Bacteria</taxon>
        <taxon>Pseudomonadati</taxon>
        <taxon>Chrysiogenota</taxon>
        <taxon>Chrysiogenia</taxon>
        <taxon>Chrysiogenales</taxon>
        <taxon>Chrysiogenaceae</taxon>
        <taxon>Desulfurispira</taxon>
    </lineage>
</organism>
<name>A0A7W7Y3F1_9BACT</name>
<dbReference type="PANTHER" id="PTHR46112:SF2">
    <property type="entry name" value="XAA-PRO AMINOPEPTIDASE P-RELATED"/>
    <property type="match status" value="1"/>
</dbReference>
<dbReference type="Gene3D" id="3.40.350.10">
    <property type="entry name" value="Creatinase/prolidase N-terminal domain"/>
    <property type="match status" value="1"/>
</dbReference>
<dbReference type="SUPFAM" id="SSF53092">
    <property type="entry name" value="Creatinase/prolidase N-terminal domain"/>
    <property type="match status" value="1"/>
</dbReference>
<keyword evidence="3" id="KW-0031">Aminopeptidase</keyword>
<feature type="domain" description="Creatinase N-terminal" evidence="2">
    <location>
        <begin position="14"/>
        <end position="137"/>
    </location>
</feature>
<dbReference type="Gene3D" id="3.90.230.10">
    <property type="entry name" value="Creatinase/methionine aminopeptidase superfamily"/>
    <property type="match status" value="1"/>
</dbReference>
<dbReference type="PANTHER" id="PTHR46112">
    <property type="entry name" value="AMINOPEPTIDASE"/>
    <property type="match status" value="1"/>
</dbReference>
<dbReference type="GO" id="GO:0004177">
    <property type="term" value="F:aminopeptidase activity"/>
    <property type="evidence" value="ECO:0007669"/>
    <property type="project" value="UniProtKB-KW"/>
</dbReference>
<comment type="caution">
    <text evidence="3">The sequence shown here is derived from an EMBL/GenBank/DDBJ whole genome shotgun (WGS) entry which is preliminary data.</text>
</comment>
<evidence type="ECO:0000259" key="2">
    <source>
        <dbReference type="Pfam" id="PF01321"/>
    </source>
</evidence>
<sequence length="398" mass="44202">MPEQFTPKAELDQRIHRLQQMMAQHAIDGALVIEPTNMFYFAGTMQSGVLYVPAEGEPVLMVRRSIERARLESTLSCIVPFASYRTFLAILDEHGLASPQAPGLEFSIPMEMYGRIEKYVKGPFKDIQGLVARCRAIKSNYEANLIREAGRRQVDNFARIPSLYRGNMTELELGAAIEQQMLLLGHHGMANIQSWGSRLHIGYVSAGENGYYPHMFDGPGGCKGICPAVPELGSQRPIQKNEPVLIDLAFGYQGYHVDMTRIFCRGQLAREALDAQKRCLEIQQWIVELLKPGATPSQIYASMIDKLQKLNWTEHFMGYGDRAVKFLGHGVGLSVDEFPAIAKGFDEPLEAGMVLAVEPKKVLPGVGVVGIENTWLVRAEGDAVKLTAADDDIRELPL</sequence>
<dbReference type="InterPro" id="IPR036005">
    <property type="entry name" value="Creatinase/aminopeptidase-like"/>
</dbReference>
<dbReference type="InterPro" id="IPR000587">
    <property type="entry name" value="Creatinase_N"/>
</dbReference>
<dbReference type="CDD" id="cd01066">
    <property type="entry name" value="APP_MetAP"/>
    <property type="match status" value="1"/>
</dbReference>